<evidence type="ECO:0000256" key="2">
    <source>
        <dbReference type="ARBA" id="ARBA00023128"/>
    </source>
</evidence>
<proteinExistence type="inferred from homology"/>
<accession>G8JXM4</accession>
<dbReference type="eggNOG" id="ENOG502RZX9">
    <property type="taxonomic scope" value="Eukaryota"/>
</dbReference>
<dbReference type="Gene3D" id="1.10.1510.10">
    <property type="entry name" value="Uncharacterised protein YqeY/AIM41 PF09424, N-terminal domain"/>
    <property type="match status" value="1"/>
</dbReference>
<dbReference type="PANTHER" id="PTHR28055">
    <property type="entry name" value="ALTERED INHERITANCE OF MITOCHONDRIA PROTEIN 41, MITOCHONDRIAL"/>
    <property type="match status" value="1"/>
</dbReference>
<dbReference type="Proteomes" id="UP000006790">
    <property type="component" value="Chromosome 8"/>
</dbReference>
<dbReference type="SUPFAM" id="SSF89095">
    <property type="entry name" value="GatB/YqeY motif"/>
    <property type="match status" value="1"/>
</dbReference>
<dbReference type="EMBL" id="CP002504">
    <property type="protein sequence ID" value="AET41598.1"/>
    <property type="molecule type" value="Genomic_DNA"/>
</dbReference>
<dbReference type="RefSeq" id="XP_003648415.1">
    <property type="nucleotide sequence ID" value="XM_003648367.1"/>
</dbReference>
<dbReference type="GO" id="GO:0016884">
    <property type="term" value="F:carbon-nitrogen ligase activity, with glutamine as amido-N-donor"/>
    <property type="evidence" value="ECO:0007669"/>
    <property type="project" value="UniProtKB-UniRule"/>
</dbReference>
<dbReference type="AlphaFoldDB" id="G8JXM4"/>
<keyword evidence="5" id="KW-1185">Reference proteome</keyword>
<reference evidence="5" key="1">
    <citation type="journal article" date="2012" name="G3 (Bethesda)">
        <title>Pichia sorbitophila, an interspecies yeast hybrid reveals early steps of genome resolution following polyploidization.</title>
        <authorList>
            <person name="Leh Louis V."/>
            <person name="Despons L."/>
            <person name="Friedrich A."/>
            <person name="Martin T."/>
            <person name="Durrens P."/>
            <person name="Casaregola S."/>
            <person name="Neuveglise C."/>
            <person name="Fairhead C."/>
            <person name="Marck C."/>
            <person name="Cruz J.A."/>
            <person name="Straub M.L."/>
            <person name="Kugler V."/>
            <person name="Sacerdot C."/>
            <person name="Uzunov Z."/>
            <person name="Thierry A."/>
            <person name="Weiss S."/>
            <person name="Bleykasten C."/>
            <person name="De Montigny J."/>
            <person name="Jacques N."/>
            <person name="Jung P."/>
            <person name="Lemaire M."/>
            <person name="Mallet S."/>
            <person name="Morel G."/>
            <person name="Richard G.F."/>
            <person name="Sarkar A."/>
            <person name="Savel G."/>
            <person name="Schacherer J."/>
            <person name="Seret M.L."/>
            <person name="Talla E."/>
            <person name="Samson G."/>
            <person name="Jubin C."/>
            <person name="Poulain J."/>
            <person name="Vacherie B."/>
            <person name="Barbe V."/>
            <person name="Pelletier E."/>
            <person name="Sherman D.J."/>
            <person name="Westhof E."/>
            <person name="Weissenbach J."/>
            <person name="Baret P.V."/>
            <person name="Wincker P."/>
            <person name="Gaillardin C."/>
            <person name="Dujon B."/>
            <person name="Souciet J.L."/>
        </authorList>
    </citation>
    <scope>NUCLEOTIDE SEQUENCE [LARGE SCALE GENOMIC DNA]</scope>
    <source>
        <strain evidence="5">CBS 270.75 / DBVPG 7215 / KCTC 17166 / NRRL Y-17582</strain>
    </source>
</reference>
<gene>
    <name evidence="3" type="primary">AIM41</name>
    <name evidence="4" type="ordered locus">Ecym_8320</name>
</gene>
<comment type="similarity">
    <text evidence="1 3">Belongs to the AIM41 family.</text>
</comment>
<sequence>MFPRTIRSLIPVSKGRTISSKAYTDAIVLLKADLKQAMINKDNLKKNTIRSLLSTIKNKEIDNKDKHFDEFMLYDIFSKMVSQRQESITNFIKNKRDDLVEKETQEIEQISQYLNSLPVASPKEIEAKVIQFLAELKQSQPDLKLPQVFNKIDWNTIPKQWKASPASIRSSIANNFKKSIK</sequence>
<comment type="subcellular location">
    <subcellularLocation>
        <location evidence="3">Mitochondrion</location>
    </subcellularLocation>
</comment>
<organism evidence="4 5">
    <name type="scientific">Eremothecium cymbalariae (strain CBS 270.75 / DBVPG 7215 / KCTC 17166 / NRRL Y-17582)</name>
    <name type="common">Yeast</name>
    <dbReference type="NCBI Taxonomy" id="931890"/>
    <lineage>
        <taxon>Eukaryota</taxon>
        <taxon>Fungi</taxon>
        <taxon>Dikarya</taxon>
        <taxon>Ascomycota</taxon>
        <taxon>Saccharomycotina</taxon>
        <taxon>Saccharomycetes</taxon>
        <taxon>Saccharomycetales</taxon>
        <taxon>Saccharomycetaceae</taxon>
        <taxon>Eremothecium</taxon>
    </lineage>
</organism>
<protein>
    <recommendedName>
        <fullName evidence="3">Altered inheritance of mitochondria protein 41</fullName>
    </recommendedName>
</protein>
<dbReference type="InParanoid" id="G8JXM4"/>
<evidence type="ECO:0000256" key="1">
    <source>
        <dbReference type="ARBA" id="ARBA00007538"/>
    </source>
</evidence>
<dbReference type="STRING" id="931890.G8JXM4"/>
<dbReference type="PANTHER" id="PTHR28055:SF1">
    <property type="entry name" value="ALTERED INHERITANCE OF MITOCHONDRIA PROTEIN 41, MITOCHONDRIAL"/>
    <property type="match status" value="1"/>
</dbReference>
<dbReference type="InterPro" id="IPR019004">
    <property type="entry name" value="YqeY/Aim41"/>
</dbReference>
<keyword evidence="2 3" id="KW-0496">Mitochondrion</keyword>
<dbReference type="Pfam" id="PF09424">
    <property type="entry name" value="YqeY"/>
    <property type="match status" value="1"/>
</dbReference>
<dbReference type="GeneID" id="11469974"/>
<evidence type="ECO:0000313" key="4">
    <source>
        <dbReference type="EMBL" id="AET41598.1"/>
    </source>
</evidence>
<dbReference type="HOGENOM" id="CLU_123460_0_0_1"/>
<dbReference type="KEGG" id="erc:Ecym_8320"/>
<evidence type="ECO:0000313" key="5">
    <source>
        <dbReference type="Proteomes" id="UP000006790"/>
    </source>
</evidence>
<dbReference type="InterPro" id="IPR003789">
    <property type="entry name" value="Asn/Gln_tRNA_amidoTrase-B-like"/>
</dbReference>
<dbReference type="FunCoup" id="G8JXM4">
    <property type="interactions" value="115"/>
</dbReference>
<evidence type="ECO:0000256" key="3">
    <source>
        <dbReference type="RuleBase" id="RU365099"/>
    </source>
</evidence>
<dbReference type="OrthoDB" id="538640at2759"/>
<name>G8JXM4_ERECY</name>
<dbReference type="GO" id="GO:0005739">
    <property type="term" value="C:mitochondrion"/>
    <property type="evidence" value="ECO:0007669"/>
    <property type="project" value="UniProtKB-SubCell"/>
</dbReference>
<dbReference type="InterPro" id="IPR042184">
    <property type="entry name" value="YqeY/Aim41_N"/>
</dbReference>
<dbReference type="OMA" id="CIRTINS"/>